<dbReference type="GO" id="GO:0004190">
    <property type="term" value="F:aspartic-type endopeptidase activity"/>
    <property type="evidence" value="ECO:0007669"/>
    <property type="project" value="InterPro"/>
</dbReference>
<evidence type="ECO:0000259" key="2">
    <source>
        <dbReference type="Pfam" id="PF01478"/>
    </source>
</evidence>
<sequence length="133" mass="14288">MLFLFLLASIPISLADLRYHKIPNIYLALLAIALTPVLVMNGFGPIQRLFISAASLAVLHLCGMGMGDVKLLALIVVYLNISTDLSLVELFGYLLSIAALHIVAIGLKNRKLAKSIPLAPSIFLALALYLATS</sequence>
<feature type="transmembrane region" description="Helical" evidence="1">
    <location>
        <begin position="85"/>
        <end position="105"/>
    </location>
</feature>
<gene>
    <name evidence="3" type="ORF">ABR54_00990</name>
</gene>
<reference evidence="3 4" key="1">
    <citation type="submission" date="2015-10" db="EMBL/GenBank/DDBJ databases">
        <title>Metagenome-Assembled Genomes uncover a global brackish microbiome.</title>
        <authorList>
            <person name="Hugerth L.W."/>
            <person name="Larsson J."/>
            <person name="Alneberg J."/>
            <person name="Lindh M.V."/>
            <person name="Legrand C."/>
            <person name="Pinhassi J."/>
            <person name="Andersson A.F."/>
        </authorList>
    </citation>
    <scope>NUCLEOTIDE SEQUENCE [LARGE SCALE GENOMIC DNA]</scope>
    <source>
        <strain evidence="3">BACL15 MAG-120619-bin91</strain>
    </source>
</reference>
<evidence type="ECO:0000313" key="3">
    <source>
        <dbReference type="EMBL" id="KRO36578.1"/>
    </source>
</evidence>
<feature type="domain" description="Prepilin type IV endopeptidase peptidase" evidence="2">
    <location>
        <begin position="4"/>
        <end position="84"/>
    </location>
</feature>
<keyword evidence="1" id="KW-0812">Transmembrane</keyword>
<comment type="caution">
    <text evidence="3">The sequence shown here is derived from an EMBL/GenBank/DDBJ whole genome shotgun (WGS) entry which is preliminary data.</text>
</comment>
<protein>
    <recommendedName>
        <fullName evidence="2">Prepilin type IV endopeptidase peptidase domain-containing protein</fullName>
    </recommendedName>
</protein>
<evidence type="ECO:0000313" key="4">
    <source>
        <dbReference type="Proteomes" id="UP000053274"/>
    </source>
</evidence>
<proteinExistence type="predicted"/>
<dbReference type="InterPro" id="IPR000045">
    <property type="entry name" value="Prepilin_IV_endopep_pep"/>
</dbReference>
<accession>A0A0R2PIG4</accession>
<evidence type="ECO:0000256" key="1">
    <source>
        <dbReference type="SAM" id="Phobius"/>
    </source>
</evidence>
<keyword evidence="1" id="KW-1133">Transmembrane helix</keyword>
<organism evidence="3 4">
    <name type="scientific">Actinobacteria bacterium BACL15 MAG-120619-bin91</name>
    <dbReference type="NCBI Taxonomy" id="1655562"/>
    <lineage>
        <taxon>Bacteria</taxon>
        <taxon>Bacillati</taxon>
        <taxon>Actinomycetota</taxon>
        <taxon>Actinomycetes</taxon>
        <taxon>Actinomycetes incertae sedis</taxon>
        <taxon>ac1 cluster</taxon>
    </lineage>
</organism>
<dbReference type="GO" id="GO:0016020">
    <property type="term" value="C:membrane"/>
    <property type="evidence" value="ECO:0007669"/>
    <property type="project" value="InterPro"/>
</dbReference>
<feature type="transmembrane region" description="Helical" evidence="1">
    <location>
        <begin position="112"/>
        <end position="131"/>
    </location>
</feature>
<dbReference type="Gene3D" id="1.20.120.1220">
    <property type="match status" value="1"/>
</dbReference>
<name>A0A0R2PIG4_9ACTN</name>
<keyword evidence="1" id="KW-0472">Membrane</keyword>
<feature type="transmembrane region" description="Helical" evidence="1">
    <location>
        <begin position="56"/>
        <end position="79"/>
    </location>
</feature>
<feature type="transmembrane region" description="Helical" evidence="1">
    <location>
        <begin position="25"/>
        <end position="44"/>
    </location>
</feature>
<dbReference type="AlphaFoldDB" id="A0A0R2PIG4"/>
<dbReference type="EMBL" id="LIAM01000004">
    <property type="protein sequence ID" value="KRO36578.1"/>
    <property type="molecule type" value="Genomic_DNA"/>
</dbReference>
<dbReference type="Pfam" id="PF01478">
    <property type="entry name" value="Peptidase_A24"/>
    <property type="match status" value="1"/>
</dbReference>
<dbReference type="Proteomes" id="UP000053274">
    <property type="component" value="Unassembled WGS sequence"/>
</dbReference>